<comment type="caution">
    <text evidence="1">The sequence shown here is derived from an EMBL/GenBank/DDBJ whole genome shotgun (WGS) entry which is preliminary data.</text>
</comment>
<dbReference type="Proteomes" id="UP000628463">
    <property type="component" value="Unassembled WGS sequence"/>
</dbReference>
<name>A0ABR7FWB8_9FIRM</name>
<reference evidence="1 2" key="1">
    <citation type="submission" date="2020-08" db="EMBL/GenBank/DDBJ databases">
        <title>Genome public.</title>
        <authorList>
            <person name="Liu C."/>
            <person name="Sun Q."/>
        </authorList>
    </citation>
    <scope>NUCLEOTIDE SEQUENCE [LARGE SCALE GENOMIC DNA]</scope>
    <source>
        <strain evidence="1 2">NSJ-43</strain>
    </source>
</reference>
<sequence>MKEKIFTIPVDDAFDSGCECPVCYMKRELENAAVEYTMGPSYMEDDIRAKTDELGFCEKHIKDVYNCENRLGFALVMKTHMDRVIADISKKAQEPVKGKKLFSKVQPNGISDYTKELNTKCFVCERIEDTFKRYIDTIIYLYKQDESFRKKYNECKGFCTQHYGILIEEASSKMSGQILNDFVEQTNRLYLENMKRVRDDVEWFINKFDHKYADEPWKNAKDSLTRAMIKTASVLPEEEKKKK</sequence>
<dbReference type="EMBL" id="JACOPD010000001">
    <property type="protein sequence ID" value="MBC5679497.1"/>
    <property type="molecule type" value="Genomic_DNA"/>
</dbReference>
<dbReference type="Pfam" id="PF19538">
    <property type="entry name" value="DUF6062"/>
    <property type="match status" value="1"/>
</dbReference>
<evidence type="ECO:0000313" key="1">
    <source>
        <dbReference type="EMBL" id="MBC5679497.1"/>
    </source>
</evidence>
<protein>
    <recommendedName>
        <fullName evidence="3">ABC transporter substrate-binding protein</fullName>
    </recommendedName>
</protein>
<organism evidence="1 2">
    <name type="scientific">Lachnospira hominis</name>
    <name type="common">ex Liu et al. 2021</name>
    <dbReference type="NCBI Taxonomy" id="2763051"/>
    <lineage>
        <taxon>Bacteria</taxon>
        <taxon>Bacillati</taxon>
        <taxon>Bacillota</taxon>
        <taxon>Clostridia</taxon>
        <taxon>Lachnospirales</taxon>
        <taxon>Lachnospiraceae</taxon>
        <taxon>Lachnospira</taxon>
    </lineage>
</organism>
<gene>
    <name evidence="1" type="ORF">H8S01_00765</name>
</gene>
<keyword evidence="2" id="KW-1185">Reference proteome</keyword>
<dbReference type="InterPro" id="IPR045706">
    <property type="entry name" value="DUF6062"/>
</dbReference>
<accession>A0ABR7FWB8</accession>
<evidence type="ECO:0008006" key="3">
    <source>
        <dbReference type="Google" id="ProtNLM"/>
    </source>
</evidence>
<proteinExistence type="predicted"/>
<evidence type="ECO:0000313" key="2">
    <source>
        <dbReference type="Proteomes" id="UP000628463"/>
    </source>
</evidence>
<dbReference type="RefSeq" id="WP_186835835.1">
    <property type="nucleotide sequence ID" value="NZ_JACOPD010000001.1"/>
</dbReference>